<sequence>MLLHALFAHTVQRQPDELALVYGGQRLSFLELDRRSRAMASLLEQQGVGAGDRIGLLLDNSVEMAIALWAVLRIGAVAMPFNPQTKADKLGALLRRTDARLLLTQASLAPAWRAARASCEHLRHVWVLGADWRPEQAGEVRWPDLEQAQVPAMWVDEMVDEDALALISHTSGTTGLPKGVMLSHRNLVSITRCIAAYLAIRQDDILFSALPLSFNYGLTQLLLALSTGATLVLERSFAFPAQGLEVMSRERATLFAAVPTMYAMLLGFRDLSRWDLSSLRLMTSASAPLPYAMQQQLRQRLPSARLCVMYGQTECTRISYLPPELVDERPGSVGRGLPGQDCWLIDEHGQRLPWGESGELVVQGDHVMLGYWQAPALTAEKLFTDPGSGRVAMRTGDLFRSDPDGWLYFVARKDDIIKTRGEKVSPHEVEQAIQRIPGVVECLVGGVADPLLGDAIKAWVVVSADSGLVERDIIRHCLATLENHMAPKHVAFVDALPRTPTGKPTRQGLS</sequence>
<dbReference type="RefSeq" id="WP_341725707.1">
    <property type="nucleotide sequence ID" value="NZ_JBBWWT010000003.1"/>
</dbReference>
<dbReference type="InterPro" id="IPR000873">
    <property type="entry name" value="AMP-dep_synth/lig_dom"/>
</dbReference>
<dbReference type="Proteomes" id="UP001459204">
    <property type="component" value="Unassembled WGS sequence"/>
</dbReference>
<dbReference type="SUPFAM" id="SSF56801">
    <property type="entry name" value="Acetyl-CoA synthetase-like"/>
    <property type="match status" value="1"/>
</dbReference>
<evidence type="ECO:0000313" key="3">
    <source>
        <dbReference type="EMBL" id="MEL1264529.1"/>
    </source>
</evidence>
<dbReference type="PROSITE" id="PS00455">
    <property type="entry name" value="AMP_BINDING"/>
    <property type="match status" value="1"/>
</dbReference>
<dbReference type="EMBL" id="JBBWWT010000003">
    <property type="protein sequence ID" value="MEL1264529.1"/>
    <property type="molecule type" value="Genomic_DNA"/>
</dbReference>
<dbReference type="Gene3D" id="3.40.50.12780">
    <property type="entry name" value="N-terminal domain of ligase-like"/>
    <property type="match status" value="1"/>
</dbReference>
<name>A0ABU9J0V4_9GAMM</name>
<proteinExistence type="predicted"/>
<feature type="domain" description="AMP-binding enzyme C-terminal" evidence="2">
    <location>
        <begin position="428"/>
        <end position="503"/>
    </location>
</feature>
<dbReference type="PANTHER" id="PTHR43767:SF10">
    <property type="entry name" value="SURFACTIN SYNTHASE SUBUNIT 1"/>
    <property type="match status" value="1"/>
</dbReference>
<dbReference type="Pfam" id="PF13193">
    <property type="entry name" value="AMP-binding_C"/>
    <property type="match status" value="1"/>
</dbReference>
<dbReference type="InterPro" id="IPR050237">
    <property type="entry name" value="ATP-dep_AMP-bd_enzyme"/>
</dbReference>
<evidence type="ECO:0000259" key="1">
    <source>
        <dbReference type="Pfam" id="PF00501"/>
    </source>
</evidence>
<accession>A0ABU9J0V4</accession>
<reference evidence="3 4" key="1">
    <citation type="submission" date="2024-04" db="EMBL/GenBank/DDBJ databases">
        <title>Draft genome sequence of Pseudoxanthomonas putridarboris WD12.</title>
        <authorList>
            <person name="Oh J."/>
        </authorList>
    </citation>
    <scope>NUCLEOTIDE SEQUENCE [LARGE SCALE GENOMIC DNA]</scope>
    <source>
        <strain evidence="3 4">WD12</strain>
    </source>
</reference>
<dbReference type="PANTHER" id="PTHR43767">
    <property type="entry name" value="LONG-CHAIN-FATTY-ACID--COA LIGASE"/>
    <property type="match status" value="1"/>
</dbReference>
<evidence type="ECO:0000259" key="2">
    <source>
        <dbReference type="Pfam" id="PF13193"/>
    </source>
</evidence>
<dbReference type="Gene3D" id="3.30.300.30">
    <property type="match status" value="1"/>
</dbReference>
<organism evidence="3 4">
    <name type="scientific">Pseudoxanthomonas putridarboris</name>
    <dbReference type="NCBI Taxonomy" id="752605"/>
    <lineage>
        <taxon>Bacteria</taxon>
        <taxon>Pseudomonadati</taxon>
        <taxon>Pseudomonadota</taxon>
        <taxon>Gammaproteobacteria</taxon>
        <taxon>Lysobacterales</taxon>
        <taxon>Lysobacteraceae</taxon>
        <taxon>Pseudoxanthomonas</taxon>
    </lineage>
</organism>
<dbReference type="InterPro" id="IPR045851">
    <property type="entry name" value="AMP-bd_C_sf"/>
</dbReference>
<dbReference type="InterPro" id="IPR025110">
    <property type="entry name" value="AMP-bd_C"/>
</dbReference>
<comment type="caution">
    <text evidence="3">The sequence shown here is derived from an EMBL/GenBank/DDBJ whole genome shotgun (WGS) entry which is preliminary data.</text>
</comment>
<evidence type="ECO:0000313" key="4">
    <source>
        <dbReference type="Proteomes" id="UP001459204"/>
    </source>
</evidence>
<dbReference type="Pfam" id="PF00501">
    <property type="entry name" value="AMP-binding"/>
    <property type="match status" value="1"/>
</dbReference>
<gene>
    <name evidence="3" type="ORF">AAD027_09135</name>
</gene>
<dbReference type="InterPro" id="IPR042099">
    <property type="entry name" value="ANL_N_sf"/>
</dbReference>
<dbReference type="InterPro" id="IPR020845">
    <property type="entry name" value="AMP-binding_CS"/>
</dbReference>
<protein>
    <submittedName>
        <fullName evidence="3">Class I adenylate-forming enzyme family protein</fullName>
    </submittedName>
</protein>
<keyword evidence="4" id="KW-1185">Reference proteome</keyword>
<feature type="domain" description="AMP-dependent synthetase/ligase" evidence="1">
    <location>
        <begin position="7"/>
        <end position="372"/>
    </location>
</feature>